<sequence length="159" mass="16550">MRRSTLSAGIAVLAIAGLVSGCSLLNPGPPRDDDGRVTESTTISARDLHEGDCFTFNSADGGVVAEVTVMPCSLQHDYLVIGQGTLTASDVTSAGSLQNAVSVACADTFEVFKAAITGDTRPKQEFLVFAETEEADADQLYSCISTDPDQTTTESAPTP</sequence>
<evidence type="ECO:0000313" key="1">
    <source>
        <dbReference type="EMBL" id="GAA3750240.1"/>
    </source>
</evidence>
<evidence type="ECO:0008006" key="3">
    <source>
        <dbReference type="Google" id="ProtNLM"/>
    </source>
</evidence>
<dbReference type="EMBL" id="BAABAE010000005">
    <property type="protein sequence ID" value="GAA3750240.1"/>
    <property type="molecule type" value="Genomic_DNA"/>
</dbReference>
<organism evidence="1 2">
    <name type="scientific">Leifsonella bigeumensis</name>
    <dbReference type="NCBI Taxonomy" id="433643"/>
    <lineage>
        <taxon>Bacteria</taxon>
        <taxon>Bacillati</taxon>
        <taxon>Actinomycetota</taxon>
        <taxon>Actinomycetes</taxon>
        <taxon>Micrococcales</taxon>
        <taxon>Microbacteriaceae</taxon>
        <taxon>Leifsonella</taxon>
    </lineage>
</organism>
<dbReference type="PROSITE" id="PS51257">
    <property type="entry name" value="PROKAR_LIPOPROTEIN"/>
    <property type="match status" value="1"/>
</dbReference>
<dbReference type="Proteomes" id="UP001501004">
    <property type="component" value="Unassembled WGS sequence"/>
</dbReference>
<proteinExistence type="predicted"/>
<reference evidence="2" key="1">
    <citation type="journal article" date="2019" name="Int. J. Syst. Evol. Microbiol.">
        <title>The Global Catalogue of Microorganisms (GCM) 10K type strain sequencing project: providing services to taxonomists for standard genome sequencing and annotation.</title>
        <authorList>
            <consortium name="The Broad Institute Genomics Platform"/>
            <consortium name="The Broad Institute Genome Sequencing Center for Infectious Disease"/>
            <person name="Wu L."/>
            <person name="Ma J."/>
        </authorList>
    </citation>
    <scope>NUCLEOTIDE SEQUENCE [LARGE SCALE GENOMIC DNA]</scope>
    <source>
        <strain evidence="2">JCM 16949</strain>
    </source>
</reference>
<name>A0ABP7FZZ8_9MICO</name>
<evidence type="ECO:0000313" key="2">
    <source>
        <dbReference type="Proteomes" id="UP001501004"/>
    </source>
</evidence>
<comment type="caution">
    <text evidence="1">The sequence shown here is derived from an EMBL/GenBank/DDBJ whole genome shotgun (WGS) entry which is preliminary data.</text>
</comment>
<dbReference type="RefSeq" id="WP_344757635.1">
    <property type="nucleotide sequence ID" value="NZ_BAABAE010000005.1"/>
</dbReference>
<keyword evidence="2" id="KW-1185">Reference proteome</keyword>
<protein>
    <recommendedName>
        <fullName evidence="3">Septum formation-related domain-containing protein</fullName>
    </recommendedName>
</protein>
<accession>A0ABP7FZZ8</accession>
<gene>
    <name evidence="1" type="ORF">GCM10022239_26930</name>
</gene>